<dbReference type="Proteomes" id="UP001177021">
    <property type="component" value="Unassembled WGS sequence"/>
</dbReference>
<evidence type="ECO:0000313" key="2">
    <source>
        <dbReference type="Proteomes" id="UP001177021"/>
    </source>
</evidence>
<reference evidence="1" key="1">
    <citation type="submission" date="2023-10" db="EMBL/GenBank/DDBJ databases">
        <authorList>
            <person name="Rodriguez Cubillos JULIANA M."/>
            <person name="De Vega J."/>
        </authorList>
    </citation>
    <scope>NUCLEOTIDE SEQUENCE</scope>
</reference>
<comment type="caution">
    <text evidence="1">The sequence shown here is derived from an EMBL/GenBank/DDBJ whole genome shotgun (WGS) entry which is preliminary data.</text>
</comment>
<protein>
    <submittedName>
        <fullName evidence="1">Uncharacterized protein</fullName>
    </submittedName>
</protein>
<proteinExistence type="predicted"/>
<name>A0ACB0JR03_TRIPR</name>
<sequence>MEKTRLNNLFPLTPSSTFSTKKGRSGYEPSDTETEWQDTPRYERGGRNNVTLSPEETRVTSVRNKSPMTLHKRRLSRFEFEVPSSPSVTGSVLSQPRRRHHSKSPYRPRIAQDDGNNDDDSLSYITGLNSRRNTSPLPRPDFGRTVSPYNRTHEQRTPSNENRKASSGFLEVDRVSTKPNYRRAVTAPRLRDQEQTLQNTRMLKQREKSPFKTGPVREREINEMIAEVKLSKNPTDDYSSALESTDSIQTGDLFFSRECNALQAKNSALPKKVQQYGYFSPRPVITDINPISNPSEVRSNLNMNMPRNSSNVLLSRTTRVTSIRKGSGTGKTHTNPSVKSDASAKTTDSMRKFTSNRKKNQKDAWFACMMRTGNCKISRKSPERKPIDEASLIERAIIVESIPQFWADKHQPASLNGFICNKQEAQLLKELVSSQGSCPHILLKGPSSSEKRELAMALLREIYGDACSNLSHDLRHFPIQDKRTMKVSVPITSSSHHMELNVNSEPNAKYALMGLIKEISNIYAITPEVSNANFKSDYKVIILYEVDKAVENIQHLIKWIIDRYSDICKLVLCCEDDENIIAPVKTRFKVINVDAPQTHEIIEALTQIANKEEIDLSMNFAMKIATKSKQNLREAILALETCRAHNYPFSEEQPIPVGWEKIVIEVSVEILTDPSFSRLLSIRGKFQMLLLDFVHPRLILLKLVEQLLRKTDAGLKRELYYWHAYYDRKLPPGTTALLKLEEFVAKFMSICRRSSVSRQYV</sequence>
<gene>
    <name evidence="1" type="ORF">MILVUS5_LOCUS15152</name>
</gene>
<evidence type="ECO:0000313" key="1">
    <source>
        <dbReference type="EMBL" id="CAJ2646441.1"/>
    </source>
</evidence>
<keyword evidence="2" id="KW-1185">Reference proteome</keyword>
<dbReference type="EMBL" id="CASHSV030000109">
    <property type="protein sequence ID" value="CAJ2646441.1"/>
    <property type="molecule type" value="Genomic_DNA"/>
</dbReference>
<accession>A0ACB0JR03</accession>
<organism evidence="1 2">
    <name type="scientific">Trifolium pratense</name>
    <name type="common">Red clover</name>
    <dbReference type="NCBI Taxonomy" id="57577"/>
    <lineage>
        <taxon>Eukaryota</taxon>
        <taxon>Viridiplantae</taxon>
        <taxon>Streptophyta</taxon>
        <taxon>Embryophyta</taxon>
        <taxon>Tracheophyta</taxon>
        <taxon>Spermatophyta</taxon>
        <taxon>Magnoliopsida</taxon>
        <taxon>eudicotyledons</taxon>
        <taxon>Gunneridae</taxon>
        <taxon>Pentapetalae</taxon>
        <taxon>rosids</taxon>
        <taxon>fabids</taxon>
        <taxon>Fabales</taxon>
        <taxon>Fabaceae</taxon>
        <taxon>Papilionoideae</taxon>
        <taxon>50 kb inversion clade</taxon>
        <taxon>NPAAA clade</taxon>
        <taxon>Hologalegina</taxon>
        <taxon>IRL clade</taxon>
        <taxon>Trifolieae</taxon>
        <taxon>Trifolium</taxon>
    </lineage>
</organism>